<dbReference type="Proteomes" id="UP000229952">
    <property type="component" value="Unassembled WGS sequence"/>
</dbReference>
<evidence type="ECO:0000313" key="2">
    <source>
        <dbReference type="Proteomes" id="UP000229952"/>
    </source>
</evidence>
<evidence type="ECO:0000313" key="1">
    <source>
        <dbReference type="EMBL" id="PIP24500.1"/>
    </source>
</evidence>
<accession>A0A2G9YZ40</accession>
<comment type="caution">
    <text evidence="1">The sequence shown here is derived from an EMBL/GenBank/DDBJ whole genome shotgun (WGS) entry which is preliminary data.</text>
</comment>
<gene>
    <name evidence="1" type="ORF">COX35_00310</name>
</gene>
<protein>
    <recommendedName>
        <fullName evidence="3">Lipid-A-disaccharide synthase</fullName>
    </recommendedName>
</protein>
<dbReference type="AlphaFoldDB" id="A0A2G9YZ40"/>
<name>A0A2G9YZ40_9BACT</name>
<organism evidence="1 2">
    <name type="scientific">Candidatus Nealsonbacteria bacterium CG23_combo_of_CG06-09_8_20_14_all_37_18</name>
    <dbReference type="NCBI Taxonomy" id="1974720"/>
    <lineage>
        <taxon>Bacteria</taxon>
        <taxon>Candidatus Nealsoniibacteriota</taxon>
    </lineage>
</organism>
<dbReference type="EMBL" id="PCRQ01000014">
    <property type="protein sequence ID" value="PIP24500.1"/>
    <property type="molecule type" value="Genomic_DNA"/>
</dbReference>
<evidence type="ECO:0008006" key="3">
    <source>
        <dbReference type="Google" id="ProtNLM"/>
    </source>
</evidence>
<proteinExistence type="predicted"/>
<sequence length="374" mass="42252">MKKIIVVFSNPFGYGPTGNAIPILRSLLKKTKDTDIIFAGSGLCMEITSEIPVKKVYLDERNEDQIKKYLCNLDCPFVIGTQNRFCIKAAKKLNIPCSFVDVLAWFWKKIPEDHLLADEIFWIKFPNVRDKIPKNQGNIHIVSGIISTFPPVISKKKRLIIHIGGAKYPLSNEIPYSYLNLIAKALNMFKVGKYFDHVIVAGGSEAIHYLKQKVENKNVILVSLAKEKFIQKLNRSIHIMTTAGVSSTLESFSLEVPTSFLLPLNLSQVALLDILIESNSAPNYLQWDDYVKIDKNLRNMTEKDTIKKINAYASIVDNDKKLSSKFVDDFNNMATSIPDNLKQIKLIKYIGESGADEVVDILIEKWGLLKKING</sequence>
<reference evidence="1 2" key="1">
    <citation type="submission" date="2017-09" db="EMBL/GenBank/DDBJ databases">
        <title>Depth-based differentiation of microbial function through sediment-hosted aquifers and enrichment of novel symbionts in the deep terrestrial subsurface.</title>
        <authorList>
            <person name="Probst A.J."/>
            <person name="Ladd B."/>
            <person name="Jarett J.K."/>
            <person name="Geller-Mcgrath D.E."/>
            <person name="Sieber C.M."/>
            <person name="Emerson J.B."/>
            <person name="Anantharaman K."/>
            <person name="Thomas B.C."/>
            <person name="Malmstrom R."/>
            <person name="Stieglmeier M."/>
            <person name="Klingl A."/>
            <person name="Woyke T."/>
            <person name="Ryan C.M."/>
            <person name="Banfield J.F."/>
        </authorList>
    </citation>
    <scope>NUCLEOTIDE SEQUENCE [LARGE SCALE GENOMIC DNA]</scope>
    <source>
        <strain evidence="1">CG23_combo_of_CG06-09_8_20_14_all_37_18</strain>
    </source>
</reference>